<evidence type="ECO:0000313" key="6">
    <source>
        <dbReference type="EMBL" id="KAK9812162.1"/>
    </source>
</evidence>
<dbReference type="CDD" id="cd07023">
    <property type="entry name" value="S49_Sppa_N_C"/>
    <property type="match status" value="1"/>
</dbReference>
<comment type="caution">
    <text evidence="6">The sequence shown here is derived from an EMBL/GenBank/DDBJ whole genome shotgun (WGS) entry which is preliminary data.</text>
</comment>
<keyword evidence="4" id="KW-0720">Serine protease</keyword>
<dbReference type="AlphaFoldDB" id="A0AAW1PTN5"/>
<organism evidence="6 7">
    <name type="scientific">Symbiochloris irregularis</name>
    <dbReference type="NCBI Taxonomy" id="706552"/>
    <lineage>
        <taxon>Eukaryota</taxon>
        <taxon>Viridiplantae</taxon>
        <taxon>Chlorophyta</taxon>
        <taxon>core chlorophytes</taxon>
        <taxon>Trebouxiophyceae</taxon>
        <taxon>Trebouxiales</taxon>
        <taxon>Trebouxiaceae</taxon>
        <taxon>Symbiochloris</taxon>
    </lineage>
</organism>
<keyword evidence="7" id="KW-1185">Reference proteome</keyword>
<dbReference type="GO" id="GO:0006508">
    <property type="term" value="P:proteolysis"/>
    <property type="evidence" value="ECO:0007669"/>
    <property type="project" value="UniProtKB-KW"/>
</dbReference>
<evidence type="ECO:0000313" key="7">
    <source>
        <dbReference type="Proteomes" id="UP001465755"/>
    </source>
</evidence>
<evidence type="ECO:0000256" key="3">
    <source>
        <dbReference type="ARBA" id="ARBA00022801"/>
    </source>
</evidence>
<dbReference type="SUPFAM" id="SSF52096">
    <property type="entry name" value="ClpP/crotonase"/>
    <property type="match status" value="1"/>
</dbReference>
<dbReference type="PANTHER" id="PTHR42987">
    <property type="entry name" value="PEPTIDASE S49"/>
    <property type="match status" value="1"/>
</dbReference>
<evidence type="ECO:0000256" key="2">
    <source>
        <dbReference type="ARBA" id="ARBA00022670"/>
    </source>
</evidence>
<dbReference type="GO" id="GO:0008236">
    <property type="term" value="F:serine-type peptidase activity"/>
    <property type="evidence" value="ECO:0007669"/>
    <property type="project" value="UniProtKB-KW"/>
</dbReference>
<dbReference type="InterPro" id="IPR002142">
    <property type="entry name" value="Peptidase_S49"/>
</dbReference>
<dbReference type="InterPro" id="IPR029045">
    <property type="entry name" value="ClpP/crotonase-like_dom_sf"/>
</dbReference>
<dbReference type="PANTHER" id="PTHR42987:SF8">
    <property type="entry name" value="PROTEINASE"/>
    <property type="match status" value="1"/>
</dbReference>
<name>A0AAW1PTN5_9CHLO</name>
<evidence type="ECO:0000259" key="5">
    <source>
        <dbReference type="Pfam" id="PF01343"/>
    </source>
</evidence>
<dbReference type="InterPro" id="IPR047272">
    <property type="entry name" value="S49_SppA_C"/>
</dbReference>
<comment type="similarity">
    <text evidence="1">Belongs to the peptidase S49 family.</text>
</comment>
<dbReference type="Pfam" id="PF01343">
    <property type="entry name" value="Peptidase_S49"/>
    <property type="match status" value="1"/>
</dbReference>
<reference evidence="6 7" key="1">
    <citation type="journal article" date="2024" name="Nat. Commun.">
        <title>Phylogenomics reveals the evolutionary origins of lichenization in chlorophyte algae.</title>
        <authorList>
            <person name="Puginier C."/>
            <person name="Libourel C."/>
            <person name="Otte J."/>
            <person name="Skaloud P."/>
            <person name="Haon M."/>
            <person name="Grisel S."/>
            <person name="Petersen M."/>
            <person name="Berrin J.G."/>
            <person name="Delaux P.M."/>
            <person name="Dal Grande F."/>
            <person name="Keller J."/>
        </authorList>
    </citation>
    <scope>NUCLEOTIDE SEQUENCE [LARGE SCALE GENOMIC DNA]</scope>
    <source>
        <strain evidence="6 7">SAG 2036</strain>
    </source>
</reference>
<keyword evidence="2" id="KW-0645">Protease</keyword>
<dbReference type="Proteomes" id="UP001465755">
    <property type="component" value="Unassembled WGS sequence"/>
</dbReference>
<keyword evidence="3" id="KW-0378">Hydrolase</keyword>
<gene>
    <name evidence="6" type="ORF">WJX73_001157</name>
</gene>
<protein>
    <recommendedName>
        <fullName evidence="5">Peptidase S49 domain-containing protein</fullName>
    </recommendedName>
</protein>
<feature type="domain" description="Peptidase S49" evidence="5">
    <location>
        <begin position="94"/>
        <end position="181"/>
    </location>
</feature>
<evidence type="ECO:0000256" key="4">
    <source>
        <dbReference type="ARBA" id="ARBA00022825"/>
    </source>
</evidence>
<proteinExistence type="inferred from homology"/>
<sequence length="258" mass="28153">MKRFTRLLKLGLNSKDYPHVSVVKLSGVIAAGAGGPRSPQNRRLINLERVDKWLTKAFSESLRPAAVALCINSPGGSAVQSDLIHRRVRQLAGDTGIPIFTFAEDVAASGGYWLMCAGDELYALNTSIVGSVGVIAASFGLSQLIDRWGVERRIQTAGSEKSLMDPFVPKDPEQERKANQLGLIDGIEDMQSAMRKRFGKKVLFRLCSEPPRPALGDALGFSLSLPWRLPATYDLVREASQAVMDAAHERTLYARCGL</sequence>
<evidence type="ECO:0000256" key="1">
    <source>
        <dbReference type="ARBA" id="ARBA00008683"/>
    </source>
</evidence>
<dbReference type="EMBL" id="JALJOQ010000008">
    <property type="protein sequence ID" value="KAK9812162.1"/>
    <property type="molecule type" value="Genomic_DNA"/>
</dbReference>
<accession>A0AAW1PTN5</accession>
<dbReference type="Gene3D" id="3.90.226.10">
    <property type="entry name" value="2-enoyl-CoA Hydratase, Chain A, domain 1"/>
    <property type="match status" value="1"/>
</dbReference>